<dbReference type="RefSeq" id="WP_068247137.1">
    <property type="nucleotide sequence ID" value="NZ_LPUY01000095.1"/>
</dbReference>
<evidence type="ECO:0000259" key="2">
    <source>
        <dbReference type="Pfam" id="PF03372"/>
    </source>
</evidence>
<comment type="caution">
    <text evidence="3">The sequence shown here is derived from an EMBL/GenBank/DDBJ whole genome shotgun (WGS) entry which is preliminary data.</text>
</comment>
<evidence type="ECO:0000313" key="4">
    <source>
        <dbReference type="Proteomes" id="UP000068382"/>
    </source>
</evidence>
<dbReference type="InterPro" id="IPR005135">
    <property type="entry name" value="Endo/exonuclease/phosphatase"/>
</dbReference>
<protein>
    <recommendedName>
        <fullName evidence="2">Endonuclease/exonuclease/phosphatase domain-containing protein</fullName>
    </recommendedName>
</protein>
<dbReference type="PATRIC" id="fig|1768241.3.peg.3841"/>
<dbReference type="Proteomes" id="UP000068382">
    <property type="component" value="Unassembled WGS sequence"/>
</dbReference>
<evidence type="ECO:0000256" key="1">
    <source>
        <dbReference type="SAM" id="SignalP"/>
    </source>
</evidence>
<feature type="chain" id="PRO_5007288547" description="Endonuclease/exonuclease/phosphatase domain-containing protein" evidence="1">
    <location>
        <begin position="23"/>
        <end position="344"/>
    </location>
</feature>
<dbReference type="InterPro" id="IPR036691">
    <property type="entry name" value="Endo/exonu/phosph_ase_sf"/>
</dbReference>
<sequence length="344" mass="37624">MRRAAAASAALLFWLVSGAVLPAQTVRLATFNTELSRKGPGLLLRDLLRDTDPQITEVLATIVTADADILALQSIDWDHDSQTLEALQQRLAEAGMPYPYSFTRRPNAGVASGLDLDGDDRLGEPEDAWGWGRFTGQSGLALLSRHPIVAADAIDLTDIRWHTLPHHRMPRTQDGQPYPNADIAQVLRLSSVSHWAVPIQIATGSRLWVMTFHAAPPVFDGPEDRNGRRNADEILLWQHFLDGALGETYGPVPQPPFVLLGDANNDPLRGEGHKDALLQLLNDPRLSAPIPQDETGASHTVVWDSTGPMRVDYILPSSELTVVGSGILRSAGSRHGLVWIDIQR</sequence>
<feature type="signal peptide" evidence="1">
    <location>
        <begin position="1"/>
        <end position="22"/>
    </location>
</feature>
<keyword evidence="1" id="KW-0732">Signal</keyword>
<dbReference type="GO" id="GO:0003824">
    <property type="term" value="F:catalytic activity"/>
    <property type="evidence" value="ECO:0007669"/>
    <property type="project" value="InterPro"/>
</dbReference>
<accession>A0A132BT02</accession>
<dbReference type="Pfam" id="PF03372">
    <property type="entry name" value="Exo_endo_phos"/>
    <property type="match status" value="1"/>
</dbReference>
<gene>
    <name evidence="3" type="ORF">TRIHO_36830</name>
</gene>
<dbReference type="Gene3D" id="3.60.10.10">
    <property type="entry name" value="Endonuclease/exonuclease/phosphatase"/>
    <property type="match status" value="1"/>
</dbReference>
<organism evidence="3 4">
    <name type="scientific">Tritonibacter horizontis</name>
    <dbReference type="NCBI Taxonomy" id="1768241"/>
    <lineage>
        <taxon>Bacteria</taxon>
        <taxon>Pseudomonadati</taxon>
        <taxon>Pseudomonadota</taxon>
        <taxon>Alphaproteobacteria</taxon>
        <taxon>Rhodobacterales</taxon>
        <taxon>Paracoccaceae</taxon>
        <taxon>Tritonibacter</taxon>
    </lineage>
</organism>
<feature type="domain" description="Endonuclease/exonuclease/phosphatase" evidence="2">
    <location>
        <begin position="30"/>
        <end position="335"/>
    </location>
</feature>
<evidence type="ECO:0000313" key="3">
    <source>
        <dbReference type="EMBL" id="KUP91519.1"/>
    </source>
</evidence>
<proteinExistence type="predicted"/>
<dbReference type="AlphaFoldDB" id="A0A132BT02"/>
<name>A0A132BT02_9RHOB</name>
<dbReference type="EMBL" id="LPUY01000095">
    <property type="protein sequence ID" value="KUP91519.1"/>
    <property type="molecule type" value="Genomic_DNA"/>
</dbReference>
<keyword evidence="4" id="KW-1185">Reference proteome</keyword>
<reference evidence="3 4" key="1">
    <citation type="submission" date="2015-12" db="EMBL/GenBank/DDBJ databases">
        <title>Genome sequence of the marine Rhodobacteraceae strain O3.65, Candidatus Tritonibacter horizontis.</title>
        <authorList>
            <person name="Poehlein A."/>
            <person name="Giebel H.A."/>
            <person name="Voget S."/>
            <person name="Brinkhoff T."/>
        </authorList>
    </citation>
    <scope>NUCLEOTIDE SEQUENCE [LARGE SCALE GENOMIC DNA]</scope>
    <source>
        <strain evidence="3 4">O3.65</strain>
    </source>
</reference>
<dbReference type="OrthoDB" id="292013at2"/>
<dbReference type="SUPFAM" id="SSF56219">
    <property type="entry name" value="DNase I-like"/>
    <property type="match status" value="1"/>
</dbReference>